<evidence type="ECO:0000259" key="3">
    <source>
        <dbReference type="PROSITE" id="PS50106"/>
    </source>
</evidence>
<dbReference type="InterPro" id="IPR001478">
    <property type="entry name" value="PDZ"/>
</dbReference>
<evidence type="ECO:0008006" key="7">
    <source>
        <dbReference type="Google" id="ProtNLM"/>
    </source>
</evidence>
<feature type="compositionally biased region" description="Basic and acidic residues" evidence="1">
    <location>
        <begin position="809"/>
        <end position="860"/>
    </location>
</feature>
<dbReference type="GO" id="GO:0045216">
    <property type="term" value="P:cell-cell junction organization"/>
    <property type="evidence" value="ECO:0007669"/>
    <property type="project" value="TreeGrafter"/>
</dbReference>
<comment type="caution">
    <text evidence="5">The sequence shown here is derived from an EMBL/GenBank/DDBJ whole genome shotgun (WGS) entry which is preliminary data.</text>
</comment>
<evidence type="ECO:0000313" key="6">
    <source>
        <dbReference type="Proteomes" id="UP001328107"/>
    </source>
</evidence>
<dbReference type="Gene3D" id="2.30.30.40">
    <property type="entry name" value="SH3 Domains"/>
    <property type="match status" value="1"/>
</dbReference>
<dbReference type="AlphaFoldDB" id="A0AAN5D021"/>
<dbReference type="SUPFAM" id="SSF52540">
    <property type="entry name" value="P-loop containing nucleoside triphosphate hydrolases"/>
    <property type="match status" value="1"/>
</dbReference>
<dbReference type="InterPro" id="IPR036034">
    <property type="entry name" value="PDZ_sf"/>
</dbReference>
<sequence>DMDMPRRESEWPPSSDEVYVNPVDDDSLSMASAAGWQLLSVSLHRAPSVGFGIAISGGVDNPLFTSGEGTVVISDVVPNGPASGLLQLKDRILSANGVSFESIAYSRAVEVIKQAQHINMIVKRRVPVPVMEFEQRTLKFTLTKSRKKDDFGIVLGCKFYIKEITNAKLAEKDPGLREGDTVLRVNGQSLDGITLDEAAKWLEKSREKLCLVIQRDVRRGASRWPSTQTVYERVGSVAATPRHSPSPLMHVPLSARSSHEYINNGSYKGDLMEGRMSTHSPMIGSTVGLSNQHYDYQYSSQAMPERTGERTVCFHKVGGSVGIRVVGGNEVGIFVSAVAADSPAARHGVCPGDRILEVNGRSMAGVTRESAVQTLMSLDERVILRLEFAASHLEYVRQAQIGDNFFVRAHFNKEKKGGLELSINEGDIFHVTDTLFGGTVGVWQASRVYSSSGKGDSSKGVIPNQNTANHLMRELRRTNEERENKSRSTLLRRKLESRRTKSLTKNVMGGENQWMGITAYERVVLNTPTFPRPVVLFGPLADVARRLLLSQFALLFSAPPGEGEGVIRLPAIDSVISNGKHCVLDITLDSVERLQVAQYAPIVILIDVESRGRLREIRKKMDAPRVSSRLLAEQASNIKKNYSHLLSATVDASQEEGWLEAVRDLIGHLQMRRLWMPELPCAHPLEDMLLFTNTKNEKDSDSERDKSIHHEYIEYSDDVNKSVYKWDGGRHPLQIPSNGSEIGWNSLVRNKKREEDSSLSQLNIPSMITQRKWNEYDGSIRREVIGGREECSEMSEAEKRKGYYNVHQLLREEEGPSHSMEGRREEKEREERRSELKWRMKEVRREEGTEGNEGVERGETVKASSADSSPPIPNSSSGVSSEGRSEKSSGGKPAIPPKTFLKESSVSKKSQEGEAEKSTTAVARNDSKEEESEESRVVEEATGWLGVEGGLLSCPVSNVHLIVPPGAIRQGEKHEIYMKVCEEAKSEMGVDGGRMEEMVSPLVICGPHGLSFATPVELRLPHKKMGEGEGSDLKFSLKTAEGNEWRQVDVHSPANKPYISLPIHKF</sequence>
<organism evidence="5 6">
    <name type="scientific">Pristionchus mayeri</name>
    <dbReference type="NCBI Taxonomy" id="1317129"/>
    <lineage>
        <taxon>Eukaryota</taxon>
        <taxon>Metazoa</taxon>
        <taxon>Ecdysozoa</taxon>
        <taxon>Nematoda</taxon>
        <taxon>Chromadorea</taxon>
        <taxon>Rhabditida</taxon>
        <taxon>Rhabditina</taxon>
        <taxon>Diplogasteromorpha</taxon>
        <taxon>Diplogasteroidea</taxon>
        <taxon>Neodiplogasteridae</taxon>
        <taxon>Pristionchus</taxon>
    </lineage>
</organism>
<dbReference type="EMBL" id="BTRK01000005">
    <property type="protein sequence ID" value="GMR53555.1"/>
    <property type="molecule type" value="Genomic_DNA"/>
</dbReference>
<keyword evidence="6" id="KW-1185">Reference proteome</keyword>
<evidence type="ECO:0000259" key="2">
    <source>
        <dbReference type="PROSITE" id="PS50052"/>
    </source>
</evidence>
<feature type="domain" description="PDZ" evidence="3">
    <location>
        <begin position="139"/>
        <end position="217"/>
    </location>
</feature>
<dbReference type="PROSITE" id="PS50106">
    <property type="entry name" value="PDZ"/>
    <property type="match status" value="3"/>
</dbReference>
<dbReference type="Gene3D" id="2.60.220.30">
    <property type="match status" value="1"/>
</dbReference>
<dbReference type="GO" id="GO:0050839">
    <property type="term" value="F:cell adhesion molecule binding"/>
    <property type="evidence" value="ECO:0007669"/>
    <property type="project" value="TreeGrafter"/>
</dbReference>
<reference evidence="6" key="1">
    <citation type="submission" date="2022-10" db="EMBL/GenBank/DDBJ databases">
        <title>Genome assembly of Pristionchus species.</title>
        <authorList>
            <person name="Yoshida K."/>
            <person name="Sommer R.J."/>
        </authorList>
    </citation>
    <scope>NUCLEOTIDE SEQUENCE [LARGE SCALE GENOMIC DNA]</scope>
    <source>
        <strain evidence="6">RS5460</strain>
    </source>
</reference>
<dbReference type="SUPFAM" id="SSF50156">
    <property type="entry name" value="PDZ domain-like"/>
    <property type="match status" value="3"/>
</dbReference>
<gene>
    <name evidence="5" type="ORF">PMAYCL1PPCAC_23750</name>
</gene>
<dbReference type="CDD" id="cd06727">
    <property type="entry name" value="PDZ1_ZO1-like"/>
    <property type="match status" value="1"/>
</dbReference>
<dbReference type="SMART" id="SM00218">
    <property type="entry name" value="ZU5"/>
    <property type="match status" value="1"/>
</dbReference>
<dbReference type="PANTHER" id="PTHR13865:SF28">
    <property type="entry name" value="POLYCHAETOID, ISOFORM O"/>
    <property type="match status" value="1"/>
</dbReference>
<feature type="non-terminal residue" evidence="5">
    <location>
        <position position="1"/>
    </location>
</feature>
<evidence type="ECO:0000259" key="4">
    <source>
        <dbReference type="PROSITE" id="PS51145"/>
    </source>
</evidence>
<proteinExistence type="predicted"/>
<dbReference type="GO" id="GO:0150105">
    <property type="term" value="P:protein localization to cell-cell junction"/>
    <property type="evidence" value="ECO:0007669"/>
    <property type="project" value="TreeGrafter"/>
</dbReference>
<protein>
    <recommendedName>
        <fullName evidence="7">Zoo-1</fullName>
    </recommendedName>
</protein>
<feature type="region of interest" description="Disordered" evidence="1">
    <location>
        <begin position="808"/>
        <end position="939"/>
    </location>
</feature>
<dbReference type="Pfam" id="PF00791">
    <property type="entry name" value="ZU5"/>
    <property type="match status" value="1"/>
</dbReference>
<evidence type="ECO:0000256" key="1">
    <source>
        <dbReference type="SAM" id="MobiDB-lite"/>
    </source>
</evidence>
<accession>A0AAN5D021</accession>
<name>A0AAN5D021_9BILA</name>
<feature type="domain" description="ZU5" evidence="4">
    <location>
        <begin position="939"/>
        <end position="1066"/>
    </location>
</feature>
<feature type="domain" description="PDZ" evidence="3">
    <location>
        <begin position="40"/>
        <end position="115"/>
    </location>
</feature>
<feature type="domain" description="PDZ" evidence="3">
    <location>
        <begin position="311"/>
        <end position="390"/>
    </location>
</feature>
<dbReference type="Pfam" id="PF00625">
    <property type="entry name" value="Guanylate_kin"/>
    <property type="match status" value="1"/>
</dbReference>
<dbReference type="InterPro" id="IPR000906">
    <property type="entry name" value="ZU5_dom"/>
</dbReference>
<feature type="domain" description="Guanylate kinase-like" evidence="2">
    <location>
        <begin position="568"/>
        <end position="667"/>
    </location>
</feature>
<dbReference type="PROSITE" id="PS50052">
    <property type="entry name" value="GUANYLATE_KINASE_2"/>
    <property type="match status" value="1"/>
</dbReference>
<evidence type="ECO:0000313" key="5">
    <source>
        <dbReference type="EMBL" id="GMR53555.1"/>
    </source>
</evidence>
<dbReference type="Gene3D" id="3.40.50.300">
    <property type="entry name" value="P-loop containing nucleotide triphosphate hydrolases"/>
    <property type="match status" value="1"/>
</dbReference>
<dbReference type="Gene3D" id="2.30.42.10">
    <property type="match status" value="3"/>
</dbReference>
<feature type="compositionally biased region" description="Basic and acidic residues" evidence="1">
    <location>
        <begin position="905"/>
        <end position="917"/>
    </location>
</feature>
<dbReference type="GO" id="GO:0005886">
    <property type="term" value="C:plasma membrane"/>
    <property type="evidence" value="ECO:0007669"/>
    <property type="project" value="TreeGrafter"/>
</dbReference>
<dbReference type="InterPro" id="IPR027417">
    <property type="entry name" value="P-loop_NTPase"/>
</dbReference>
<dbReference type="PANTHER" id="PTHR13865">
    <property type="entry name" value="TIGHT JUNCTION PROTEIN"/>
    <property type="match status" value="1"/>
</dbReference>
<dbReference type="Proteomes" id="UP001328107">
    <property type="component" value="Unassembled WGS sequence"/>
</dbReference>
<feature type="compositionally biased region" description="Low complexity" evidence="1">
    <location>
        <begin position="864"/>
        <end position="882"/>
    </location>
</feature>
<dbReference type="SMART" id="SM00072">
    <property type="entry name" value="GuKc"/>
    <property type="match status" value="1"/>
</dbReference>
<dbReference type="InterPro" id="IPR008144">
    <property type="entry name" value="Guanylate_kin-like_dom"/>
</dbReference>
<dbReference type="GO" id="GO:0098609">
    <property type="term" value="P:cell-cell adhesion"/>
    <property type="evidence" value="ECO:0007669"/>
    <property type="project" value="TreeGrafter"/>
</dbReference>
<dbReference type="PROSITE" id="PS51145">
    <property type="entry name" value="ZU5"/>
    <property type="match status" value="1"/>
</dbReference>
<dbReference type="InterPro" id="IPR008145">
    <property type="entry name" value="GK/Ca_channel_bsu"/>
</dbReference>
<dbReference type="CDD" id="cd06728">
    <property type="entry name" value="PDZ2_ZO1-like_ds"/>
    <property type="match status" value="1"/>
</dbReference>
<dbReference type="Pfam" id="PF00595">
    <property type="entry name" value="PDZ"/>
    <property type="match status" value="3"/>
</dbReference>
<dbReference type="SMART" id="SM00228">
    <property type="entry name" value="PDZ"/>
    <property type="match status" value="3"/>
</dbReference>
<dbReference type="GO" id="GO:0005923">
    <property type="term" value="C:bicellular tight junction"/>
    <property type="evidence" value="ECO:0007669"/>
    <property type="project" value="TreeGrafter"/>
</dbReference>